<reference evidence="9" key="1">
    <citation type="submission" date="2022-01" db="EMBL/GenBank/DDBJ databases">
        <title>Antribacter sp. nov., isolated from Guizhou of China.</title>
        <authorList>
            <person name="Chengliang C."/>
            <person name="Ya Z."/>
        </authorList>
    </citation>
    <scope>NUCLEOTIDE SEQUENCE</scope>
    <source>
        <strain evidence="9">KLBMP 9083</strain>
    </source>
</reference>
<evidence type="ECO:0000259" key="8">
    <source>
        <dbReference type="PROSITE" id="PS50928"/>
    </source>
</evidence>
<evidence type="ECO:0000256" key="1">
    <source>
        <dbReference type="ARBA" id="ARBA00004651"/>
    </source>
</evidence>
<dbReference type="Proteomes" id="UP001165405">
    <property type="component" value="Unassembled WGS sequence"/>
</dbReference>
<keyword evidence="2 7" id="KW-0813">Transport</keyword>
<dbReference type="GO" id="GO:0055085">
    <property type="term" value="P:transmembrane transport"/>
    <property type="evidence" value="ECO:0007669"/>
    <property type="project" value="InterPro"/>
</dbReference>
<dbReference type="RefSeq" id="WP_236087229.1">
    <property type="nucleotide sequence ID" value="NZ_JAKGSG010000005.1"/>
</dbReference>
<protein>
    <submittedName>
        <fullName evidence="9">ABC transporter permease subunit</fullName>
    </submittedName>
</protein>
<comment type="similarity">
    <text evidence="7">Belongs to the binding-protein-dependent transport system permease family.</text>
</comment>
<dbReference type="CDD" id="cd06261">
    <property type="entry name" value="TM_PBP2"/>
    <property type="match status" value="1"/>
</dbReference>
<feature type="transmembrane region" description="Helical" evidence="7">
    <location>
        <begin position="243"/>
        <end position="260"/>
    </location>
</feature>
<dbReference type="GO" id="GO:0005886">
    <property type="term" value="C:plasma membrane"/>
    <property type="evidence" value="ECO:0007669"/>
    <property type="project" value="UniProtKB-SubCell"/>
</dbReference>
<evidence type="ECO:0000313" key="9">
    <source>
        <dbReference type="EMBL" id="MCF4119533.1"/>
    </source>
</evidence>
<evidence type="ECO:0000313" key="10">
    <source>
        <dbReference type="Proteomes" id="UP001165405"/>
    </source>
</evidence>
<keyword evidence="10" id="KW-1185">Reference proteome</keyword>
<dbReference type="EMBL" id="JAKGSG010000005">
    <property type="protein sequence ID" value="MCF4119533.1"/>
    <property type="molecule type" value="Genomic_DNA"/>
</dbReference>
<comment type="caution">
    <text evidence="9">The sequence shown here is derived from an EMBL/GenBank/DDBJ whole genome shotgun (WGS) entry which is preliminary data.</text>
</comment>
<feature type="transmembrane region" description="Helical" evidence="7">
    <location>
        <begin position="145"/>
        <end position="165"/>
    </location>
</feature>
<comment type="subcellular location">
    <subcellularLocation>
        <location evidence="1 7">Cell membrane</location>
        <topology evidence="1 7">Multi-pass membrane protein</topology>
    </subcellularLocation>
</comment>
<dbReference type="AlphaFoldDB" id="A0AA41U508"/>
<name>A0AA41U508_9MICO</name>
<feature type="transmembrane region" description="Helical" evidence="7">
    <location>
        <begin position="98"/>
        <end position="124"/>
    </location>
</feature>
<proteinExistence type="inferred from homology"/>
<gene>
    <name evidence="9" type="ORF">L1785_00885</name>
</gene>
<evidence type="ECO:0000256" key="5">
    <source>
        <dbReference type="ARBA" id="ARBA00022989"/>
    </source>
</evidence>
<dbReference type="SUPFAM" id="SSF161098">
    <property type="entry name" value="MetI-like"/>
    <property type="match status" value="1"/>
</dbReference>
<evidence type="ECO:0000256" key="6">
    <source>
        <dbReference type="ARBA" id="ARBA00023136"/>
    </source>
</evidence>
<dbReference type="InterPro" id="IPR050809">
    <property type="entry name" value="UgpAE/MalFG_permease"/>
</dbReference>
<dbReference type="Gene3D" id="1.10.3720.10">
    <property type="entry name" value="MetI-like"/>
    <property type="match status" value="1"/>
</dbReference>
<evidence type="ECO:0000256" key="7">
    <source>
        <dbReference type="RuleBase" id="RU363032"/>
    </source>
</evidence>
<organism evidence="9 10">
    <name type="scientific">Antribacter soli</name>
    <dbReference type="NCBI Taxonomy" id="2910976"/>
    <lineage>
        <taxon>Bacteria</taxon>
        <taxon>Bacillati</taxon>
        <taxon>Actinomycetota</taxon>
        <taxon>Actinomycetes</taxon>
        <taxon>Micrococcales</taxon>
        <taxon>Promicromonosporaceae</taxon>
        <taxon>Antribacter</taxon>
    </lineage>
</organism>
<keyword evidence="3" id="KW-1003">Cell membrane</keyword>
<keyword evidence="5 7" id="KW-1133">Transmembrane helix</keyword>
<dbReference type="InterPro" id="IPR000515">
    <property type="entry name" value="MetI-like"/>
</dbReference>
<evidence type="ECO:0000256" key="4">
    <source>
        <dbReference type="ARBA" id="ARBA00022692"/>
    </source>
</evidence>
<sequence>MALRTAAPPGGTTAQAAEARPVVLRNKDTWARALRRDWRLYTFLVLPVLFLLIFRYLPMLGNVIAFRRFRPGGNIFGDEWVGLYYFQMFIQNQQFWTVFANTVILGLLTLLICFPLPIVLALMLNELRSRRFKRIVQTLSYLPHFMSIVIVAGIVLQLTSITGTVNQVVDLFGGTPVALMQQPEWFRTIYVSSEVWQTVGWGTILYLAALTTIDDQLYEASRIDGANRWQQTWHITLPGIRPTMMVLLILNIGSFMAVGFEKVLLLQNPLIYSTADVISTYLYRVGIQSAQFSYGTAIGLFEAVIGLALVLSANFASRRLVGASLW</sequence>
<accession>A0AA41U508</accession>
<feature type="domain" description="ABC transmembrane type-1" evidence="8">
    <location>
        <begin position="99"/>
        <end position="313"/>
    </location>
</feature>
<evidence type="ECO:0000256" key="3">
    <source>
        <dbReference type="ARBA" id="ARBA00022475"/>
    </source>
</evidence>
<feature type="transmembrane region" description="Helical" evidence="7">
    <location>
        <begin position="195"/>
        <end position="213"/>
    </location>
</feature>
<keyword evidence="6 7" id="KW-0472">Membrane</keyword>
<evidence type="ECO:0000256" key="2">
    <source>
        <dbReference type="ARBA" id="ARBA00022448"/>
    </source>
</evidence>
<keyword evidence="4 7" id="KW-0812">Transmembrane</keyword>
<feature type="transmembrane region" description="Helical" evidence="7">
    <location>
        <begin position="40"/>
        <end position="57"/>
    </location>
</feature>
<dbReference type="PANTHER" id="PTHR43227">
    <property type="entry name" value="BLL4140 PROTEIN"/>
    <property type="match status" value="1"/>
</dbReference>
<dbReference type="InterPro" id="IPR035906">
    <property type="entry name" value="MetI-like_sf"/>
</dbReference>
<dbReference type="PROSITE" id="PS50928">
    <property type="entry name" value="ABC_TM1"/>
    <property type="match status" value="1"/>
</dbReference>
<dbReference type="PANTHER" id="PTHR43227:SF11">
    <property type="entry name" value="BLL4140 PROTEIN"/>
    <property type="match status" value="1"/>
</dbReference>
<feature type="transmembrane region" description="Helical" evidence="7">
    <location>
        <begin position="292"/>
        <end position="316"/>
    </location>
</feature>
<dbReference type="Pfam" id="PF00528">
    <property type="entry name" value="BPD_transp_1"/>
    <property type="match status" value="1"/>
</dbReference>